<reference evidence="4 5" key="1">
    <citation type="submission" date="2019-03" db="EMBL/GenBank/DDBJ databases">
        <title>Genomic Encyclopedia of Type Strains, Phase III (KMG-III): the genomes of soil and plant-associated and newly described type strains.</title>
        <authorList>
            <person name="Whitman W."/>
        </authorList>
    </citation>
    <scope>NUCLEOTIDE SEQUENCE [LARGE SCALE GENOMIC DNA]</scope>
    <source>
        <strain evidence="4 5">CECT 7378</strain>
    </source>
</reference>
<organism evidence="4 5">
    <name type="scientific">Marinomonas balearica</name>
    <dbReference type="NCBI Taxonomy" id="491947"/>
    <lineage>
        <taxon>Bacteria</taxon>
        <taxon>Pseudomonadati</taxon>
        <taxon>Pseudomonadota</taxon>
        <taxon>Gammaproteobacteria</taxon>
        <taxon>Oceanospirillales</taxon>
        <taxon>Oceanospirillaceae</taxon>
        <taxon>Marinomonas</taxon>
    </lineage>
</organism>
<name>A0A4R6MI89_9GAMM</name>
<dbReference type="Gene3D" id="1.10.287.470">
    <property type="entry name" value="Helix hairpin bin"/>
    <property type="match status" value="1"/>
</dbReference>
<dbReference type="OrthoDB" id="9763546at2"/>
<gene>
    <name evidence="4" type="ORF">DFP79_0278</name>
</gene>
<dbReference type="RefSeq" id="WP_133502173.1">
    <property type="nucleotide sequence ID" value="NZ_SNXC01000003.1"/>
</dbReference>
<keyword evidence="2 3" id="KW-0175">Coiled coil</keyword>
<proteinExistence type="predicted"/>
<comment type="caution">
    <text evidence="4">The sequence shown here is derived from an EMBL/GenBank/DDBJ whole genome shotgun (WGS) entry which is preliminary data.</text>
</comment>
<evidence type="ECO:0000313" key="5">
    <source>
        <dbReference type="Proteomes" id="UP000294656"/>
    </source>
</evidence>
<dbReference type="Proteomes" id="UP000294656">
    <property type="component" value="Unassembled WGS sequence"/>
</dbReference>
<dbReference type="SUPFAM" id="SSF111369">
    <property type="entry name" value="HlyD-like secretion proteins"/>
    <property type="match status" value="1"/>
</dbReference>
<dbReference type="Gene3D" id="2.40.50.100">
    <property type="match status" value="1"/>
</dbReference>
<evidence type="ECO:0000256" key="1">
    <source>
        <dbReference type="ARBA" id="ARBA00004196"/>
    </source>
</evidence>
<sequence>MSDTAIAKLFQIEQQVRRCETATELSFLMVNTSRNLVAYEQATYLDGNELEKLKLFALSDIPLVDRSTPYSAWIEQVASLVEGSEQGTEVHSVKPERWPLELKAELKEFSPPYLLWLPLLIPAKPSERAGVLVMAKSEPWSEKERALLQHLASSYAHAMQLFRQKSAIKTLVKKLLSKKTQLVSLSLLIGLSFVPVRLTVLAPSEVIAKEPNLVMSSIAGAVSEVLVKPGDLVTQGQPLVTMDKTALQGSYDIALRELERAKAELRTAEQAGYVDKKAKSQRVELASQVALKAIELNYIKGKLAQTTIFSKQQGVAVLDDPEKWKGRSVVVGERILSIADPKKIELEIRVAVQDSIPLKKGDEVKFYLDTDPLEPISFKVNYSSFKSSLTPSQTLAYRIIAKRDGLAIAPRIGLRGVAKLYGEEVSLAYYVLRRPITYVRQTLGW</sequence>
<dbReference type="PANTHER" id="PTHR32347">
    <property type="entry name" value="EFFLUX SYSTEM COMPONENT YKNX-RELATED"/>
    <property type="match status" value="1"/>
</dbReference>
<dbReference type="PANTHER" id="PTHR32347:SF23">
    <property type="entry name" value="BLL5650 PROTEIN"/>
    <property type="match status" value="1"/>
</dbReference>
<evidence type="ECO:0000313" key="4">
    <source>
        <dbReference type="EMBL" id="TDP01126.1"/>
    </source>
</evidence>
<dbReference type="EMBL" id="SNXC01000003">
    <property type="protein sequence ID" value="TDP01126.1"/>
    <property type="molecule type" value="Genomic_DNA"/>
</dbReference>
<evidence type="ECO:0000256" key="2">
    <source>
        <dbReference type="ARBA" id="ARBA00023054"/>
    </source>
</evidence>
<accession>A0A4R6MI89</accession>
<dbReference type="GO" id="GO:0030313">
    <property type="term" value="C:cell envelope"/>
    <property type="evidence" value="ECO:0007669"/>
    <property type="project" value="UniProtKB-SubCell"/>
</dbReference>
<keyword evidence="5" id="KW-1185">Reference proteome</keyword>
<comment type="subcellular location">
    <subcellularLocation>
        <location evidence="1">Cell envelope</location>
    </subcellularLocation>
</comment>
<protein>
    <submittedName>
        <fullName evidence="4">CusB/HlyD membrane fusion family barrel-sandwich protein</fullName>
    </submittedName>
</protein>
<dbReference type="AlphaFoldDB" id="A0A4R6MI89"/>
<dbReference type="InterPro" id="IPR050465">
    <property type="entry name" value="UPF0194_transport"/>
</dbReference>
<evidence type="ECO:0000256" key="3">
    <source>
        <dbReference type="SAM" id="Coils"/>
    </source>
</evidence>
<feature type="coiled-coil region" evidence="3">
    <location>
        <begin position="244"/>
        <end position="271"/>
    </location>
</feature>